<dbReference type="GO" id="GO:0043682">
    <property type="term" value="F:P-type divalent copper transporter activity"/>
    <property type="evidence" value="ECO:0007669"/>
    <property type="project" value="TreeGrafter"/>
</dbReference>
<dbReference type="Gene3D" id="2.70.150.10">
    <property type="entry name" value="Calcium-transporting ATPase, cytoplasmic transduction domain A"/>
    <property type="match status" value="1"/>
</dbReference>
<evidence type="ECO:0000256" key="6">
    <source>
        <dbReference type="ARBA" id="ARBA00022741"/>
    </source>
</evidence>
<dbReference type="GO" id="GO:0005886">
    <property type="term" value="C:plasma membrane"/>
    <property type="evidence" value="ECO:0007669"/>
    <property type="project" value="UniProtKB-SubCell"/>
</dbReference>
<keyword evidence="8 15" id="KW-0067">ATP-binding</keyword>
<evidence type="ECO:0000313" key="19">
    <source>
        <dbReference type="Proteomes" id="UP001164714"/>
    </source>
</evidence>
<evidence type="ECO:0000256" key="14">
    <source>
        <dbReference type="ARBA" id="ARBA00049289"/>
    </source>
</evidence>
<dbReference type="SUPFAM" id="SSF81665">
    <property type="entry name" value="Calcium ATPase, transmembrane domain M"/>
    <property type="match status" value="1"/>
</dbReference>
<dbReference type="SUPFAM" id="SSF56784">
    <property type="entry name" value="HAD-like"/>
    <property type="match status" value="1"/>
</dbReference>
<dbReference type="InterPro" id="IPR008250">
    <property type="entry name" value="ATPase_P-typ_transduc_dom_A_sf"/>
</dbReference>
<organism evidence="18 19">
    <name type="scientific">Aerococcus urinaeequi</name>
    <dbReference type="NCBI Taxonomy" id="51665"/>
    <lineage>
        <taxon>Bacteria</taxon>
        <taxon>Bacillati</taxon>
        <taxon>Bacillota</taxon>
        <taxon>Bacilli</taxon>
        <taxon>Lactobacillales</taxon>
        <taxon>Aerococcaceae</taxon>
        <taxon>Aerococcus</taxon>
    </lineage>
</organism>
<evidence type="ECO:0000256" key="13">
    <source>
        <dbReference type="ARBA" id="ARBA00023136"/>
    </source>
</evidence>
<dbReference type="SFLD" id="SFLDG00002">
    <property type="entry name" value="C1.7:_P-type_atpase_like"/>
    <property type="match status" value="1"/>
</dbReference>
<sequence>MNKENKTRHHQDMHHDHDHEHMNHGEHNHDHHDHSGHDGHHGHDGHGAHMMADFKQRFWVVLVLSIPLAIIAPMLMHLLGYHIDFPGQGLLEFGLATIVFFYGGKPFLSHAWHELKSGVPGMMMLISLAIVAAYVYSVLTTFFISGMNYYFELASLILIMLAGHYIEMRAQMSAGNAVESLAKLLPSDAEVIHEDGSTSEVKVDQLKKGDRIFIRPGAKIPIDATVYEGHSEVDESMLTGESVPVLKEADAKIVGGAINGDGILKAIVTKTGTDTYLAQIINLVTDAQAQKSKAQSIADVWAKYLFYIALVVGIIAFVAWTAIDGYLMGLQFMVATFVIACPHALGLAVPLVNAESTSLAAESGLFIQNRIAFEDAHKIDKIVFDKTGTLTQGEFGVDEINVMDGKFNETSLLQIVYAIESQSEHPIARGIVKEAESRKIEKLPVADYHNLTGKGLEGTVDGKNIQILSPKATRQAGYTFDEEAFKASASKGRTVVFVIYDQVLVGAIAVSDIVREEAKAVVADLQSKGIQVLMLTGDNQQVADSVGQALHLDGVFAEVLSDEKADKIKSLQADGGRVAMVGDGVNDAPALAQADLGIAIGAGTDVARETGDIILVDSNIHDVLNILNLSKATKQKINQNLMWGAGYNVVAIPLAAGVFAGLGIVLGPALSAIIMSLSTVVCAVNARMLRRAYKKLQDN</sequence>
<dbReference type="InterPro" id="IPR036412">
    <property type="entry name" value="HAD-like_sf"/>
</dbReference>
<dbReference type="NCBIfam" id="TIGR01525">
    <property type="entry name" value="ATPase-IB_hvy"/>
    <property type="match status" value="1"/>
</dbReference>
<evidence type="ECO:0000256" key="16">
    <source>
        <dbReference type="SAM" id="MobiDB-lite"/>
    </source>
</evidence>
<dbReference type="Pfam" id="PF00702">
    <property type="entry name" value="Hydrolase"/>
    <property type="match status" value="1"/>
</dbReference>
<evidence type="ECO:0000313" key="18">
    <source>
        <dbReference type="EMBL" id="WAT24594.1"/>
    </source>
</evidence>
<dbReference type="PRINTS" id="PR00119">
    <property type="entry name" value="CATATPASE"/>
</dbReference>
<gene>
    <name evidence="18" type="ORF">OZ415_00300</name>
</gene>
<keyword evidence="13 15" id="KW-0472">Membrane</keyword>
<dbReference type="NCBIfam" id="TIGR01511">
    <property type="entry name" value="ATPase-IB1_Cu"/>
    <property type="match status" value="1"/>
</dbReference>
<keyword evidence="10 15" id="KW-1133">Transmembrane helix</keyword>
<protein>
    <recommendedName>
        <fullName evidence="3">P-type Cu(+) transporter</fullName>
        <ecNumber evidence="3">7.2.2.8</ecNumber>
    </recommendedName>
</protein>
<dbReference type="PANTHER" id="PTHR43520">
    <property type="entry name" value="ATP7, ISOFORM B"/>
    <property type="match status" value="1"/>
</dbReference>
<evidence type="ECO:0000256" key="10">
    <source>
        <dbReference type="ARBA" id="ARBA00022989"/>
    </source>
</evidence>
<feature type="transmembrane region" description="Helical" evidence="15">
    <location>
        <begin position="85"/>
        <end position="103"/>
    </location>
</feature>
<feature type="region of interest" description="Disordered" evidence="16">
    <location>
        <begin position="1"/>
        <end position="46"/>
    </location>
</feature>
<keyword evidence="12" id="KW-0813">Transport</keyword>
<dbReference type="InterPro" id="IPR001757">
    <property type="entry name" value="P_typ_ATPase"/>
</dbReference>
<feature type="transmembrane region" description="Helical" evidence="15">
    <location>
        <begin position="149"/>
        <end position="166"/>
    </location>
</feature>
<dbReference type="EC" id="7.2.2.8" evidence="3"/>
<dbReference type="FunFam" id="2.70.150.10:FF:000002">
    <property type="entry name" value="Copper-transporting ATPase 1, putative"/>
    <property type="match status" value="1"/>
</dbReference>
<dbReference type="PROSITE" id="PS00154">
    <property type="entry name" value="ATPASE_E1_E2"/>
    <property type="match status" value="1"/>
</dbReference>
<dbReference type="SFLD" id="SFLDS00003">
    <property type="entry name" value="Haloacid_Dehalogenase"/>
    <property type="match status" value="1"/>
</dbReference>
<evidence type="ECO:0000256" key="12">
    <source>
        <dbReference type="ARBA" id="ARBA00023065"/>
    </source>
</evidence>
<dbReference type="InterPro" id="IPR018303">
    <property type="entry name" value="ATPase_P-typ_P_site"/>
</dbReference>
<keyword evidence="11" id="KW-0186">Copper</keyword>
<evidence type="ECO:0000256" key="11">
    <source>
        <dbReference type="ARBA" id="ARBA00023008"/>
    </source>
</evidence>
<comment type="similarity">
    <text evidence="2 15">Belongs to the cation transport ATPase (P-type) (TC 3.A.3) family. Type IB subfamily.</text>
</comment>
<dbReference type="PRINTS" id="PR00120">
    <property type="entry name" value="HATPASE"/>
</dbReference>
<comment type="subcellular location">
    <subcellularLocation>
        <location evidence="1">Cell membrane</location>
        <topology evidence="1">Multi-pass membrane protein</topology>
    </subcellularLocation>
</comment>
<dbReference type="Gene3D" id="3.40.50.1000">
    <property type="entry name" value="HAD superfamily/HAD-like"/>
    <property type="match status" value="1"/>
</dbReference>
<keyword evidence="9" id="KW-1278">Translocase</keyword>
<feature type="compositionally biased region" description="Basic residues" evidence="16">
    <location>
        <begin position="1"/>
        <end position="12"/>
    </location>
</feature>
<dbReference type="Gene3D" id="3.40.1110.10">
    <property type="entry name" value="Calcium-transporting ATPase, cytoplasmic domain N"/>
    <property type="match status" value="1"/>
</dbReference>
<dbReference type="RefSeq" id="WP_269105018.1">
    <property type="nucleotide sequence ID" value="NZ_CP114063.1"/>
</dbReference>
<keyword evidence="7" id="KW-0187">Copper transport</keyword>
<dbReference type="GO" id="GO:0140581">
    <property type="term" value="F:P-type monovalent copper transporter activity"/>
    <property type="evidence" value="ECO:0007669"/>
    <property type="project" value="UniProtKB-EC"/>
</dbReference>
<dbReference type="PANTHER" id="PTHR43520:SF8">
    <property type="entry name" value="P-TYPE CU(+) TRANSPORTER"/>
    <property type="match status" value="1"/>
</dbReference>
<evidence type="ECO:0000256" key="9">
    <source>
        <dbReference type="ARBA" id="ARBA00022967"/>
    </source>
</evidence>
<dbReference type="SFLD" id="SFLDF00027">
    <property type="entry name" value="p-type_atpase"/>
    <property type="match status" value="1"/>
</dbReference>
<dbReference type="EMBL" id="CP114063">
    <property type="protein sequence ID" value="WAT24594.1"/>
    <property type="molecule type" value="Genomic_DNA"/>
</dbReference>
<keyword evidence="6 15" id="KW-0547">Nucleotide-binding</keyword>
<feature type="transmembrane region" description="Helical" evidence="15">
    <location>
        <begin position="58"/>
        <end position="79"/>
    </location>
</feature>
<reference evidence="18" key="1">
    <citation type="submission" date="2022-12" db="EMBL/GenBank/DDBJ databases">
        <title>Whole genome sequence analysis of a duck derived balloon bacteium Aerococcus urinaeequi henan2020.</title>
        <authorList>
            <person name="Zhang H."/>
            <person name="Qiao H.X."/>
            <person name="Bian C.Z."/>
            <person name="Shu J.C."/>
        </authorList>
    </citation>
    <scope>NUCLEOTIDE SEQUENCE</scope>
    <source>
        <strain evidence="18">2020-HN-1</strain>
    </source>
</reference>
<dbReference type="Proteomes" id="UP001164714">
    <property type="component" value="Chromosome"/>
</dbReference>
<feature type="transmembrane region" description="Helical" evidence="15">
    <location>
        <begin position="124"/>
        <end position="143"/>
    </location>
</feature>
<dbReference type="InterPro" id="IPR023214">
    <property type="entry name" value="HAD_sf"/>
</dbReference>
<feature type="transmembrane region" description="Helical" evidence="15">
    <location>
        <begin position="329"/>
        <end position="352"/>
    </location>
</feature>
<evidence type="ECO:0000256" key="1">
    <source>
        <dbReference type="ARBA" id="ARBA00004651"/>
    </source>
</evidence>
<dbReference type="InterPro" id="IPR023299">
    <property type="entry name" value="ATPase_P-typ_cyto_dom_N"/>
</dbReference>
<dbReference type="SUPFAM" id="SSF81653">
    <property type="entry name" value="Calcium ATPase, transduction domain A"/>
    <property type="match status" value="1"/>
</dbReference>
<feature type="domain" description="P-type ATPase A" evidence="17">
    <location>
        <begin position="184"/>
        <end position="284"/>
    </location>
</feature>
<evidence type="ECO:0000256" key="15">
    <source>
        <dbReference type="RuleBase" id="RU362081"/>
    </source>
</evidence>
<evidence type="ECO:0000256" key="2">
    <source>
        <dbReference type="ARBA" id="ARBA00006024"/>
    </source>
</evidence>
<feature type="compositionally biased region" description="Basic and acidic residues" evidence="16">
    <location>
        <begin position="13"/>
        <end position="46"/>
    </location>
</feature>
<keyword evidence="5 15" id="KW-0479">Metal-binding</keyword>
<dbReference type="InterPro" id="IPR044492">
    <property type="entry name" value="P_typ_ATPase_HD_dom"/>
</dbReference>
<dbReference type="InterPro" id="IPR027256">
    <property type="entry name" value="P-typ_ATPase_IB"/>
</dbReference>
<feature type="transmembrane region" description="Helical" evidence="15">
    <location>
        <begin position="641"/>
        <end position="664"/>
    </location>
</feature>
<evidence type="ECO:0000259" key="17">
    <source>
        <dbReference type="Pfam" id="PF00122"/>
    </source>
</evidence>
<dbReference type="AlphaFoldDB" id="A0AA47J089"/>
<proteinExistence type="inferred from homology"/>
<keyword evidence="12" id="KW-0406">Ion transport</keyword>
<evidence type="ECO:0000256" key="5">
    <source>
        <dbReference type="ARBA" id="ARBA00022723"/>
    </source>
</evidence>
<accession>A0AA47J089</accession>
<evidence type="ECO:0000256" key="8">
    <source>
        <dbReference type="ARBA" id="ARBA00022840"/>
    </source>
</evidence>
<evidence type="ECO:0000256" key="3">
    <source>
        <dbReference type="ARBA" id="ARBA00012517"/>
    </source>
</evidence>
<dbReference type="GO" id="GO:0005524">
    <property type="term" value="F:ATP binding"/>
    <property type="evidence" value="ECO:0007669"/>
    <property type="project" value="UniProtKB-UniRule"/>
</dbReference>
<dbReference type="NCBIfam" id="TIGR01494">
    <property type="entry name" value="ATPase_P-type"/>
    <property type="match status" value="1"/>
</dbReference>
<evidence type="ECO:0000256" key="7">
    <source>
        <dbReference type="ARBA" id="ARBA00022796"/>
    </source>
</evidence>
<comment type="catalytic activity">
    <reaction evidence="14">
        <text>Cu(+)(in) + ATP + H2O = Cu(+)(out) + ADP + phosphate + H(+)</text>
        <dbReference type="Rhea" id="RHEA:25792"/>
        <dbReference type="ChEBI" id="CHEBI:15377"/>
        <dbReference type="ChEBI" id="CHEBI:15378"/>
        <dbReference type="ChEBI" id="CHEBI:30616"/>
        <dbReference type="ChEBI" id="CHEBI:43474"/>
        <dbReference type="ChEBI" id="CHEBI:49552"/>
        <dbReference type="ChEBI" id="CHEBI:456216"/>
        <dbReference type="EC" id="7.2.2.8"/>
    </reaction>
</comment>
<feature type="transmembrane region" description="Helical" evidence="15">
    <location>
        <begin position="304"/>
        <end position="323"/>
    </location>
</feature>
<dbReference type="Pfam" id="PF00122">
    <property type="entry name" value="E1-E2_ATPase"/>
    <property type="match status" value="1"/>
</dbReference>
<dbReference type="GO" id="GO:0005507">
    <property type="term" value="F:copper ion binding"/>
    <property type="evidence" value="ECO:0007669"/>
    <property type="project" value="TreeGrafter"/>
</dbReference>
<keyword evidence="15" id="KW-1003">Cell membrane</keyword>
<keyword evidence="18" id="KW-0378">Hydrolase</keyword>
<feature type="transmembrane region" description="Helical" evidence="15">
    <location>
        <begin position="670"/>
        <end position="689"/>
    </location>
</feature>
<evidence type="ECO:0000256" key="4">
    <source>
        <dbReference type="ARBA" id="ARBA00022692"/>
    </source>
</evidence>
<dbReference type="InterPro" id="IPR059000">
    <property type="entry name" value="ATPase_P-type_domA"/>
</dbReference>
<dbReference type="InterPro" id="IPR023298">
    <property type="entry name" value="ATPase_P-typ_TM_dom_sf"/>
</dbReference>
<dbReference type="GO" id="GO:0016887">
    <property type="term" value="F:ATP hydrolysis activity"/>
    <property type="evidence" value="ECO:0007669"/>
    <property type="project" value="InterPro"/>
</dbReference>
<dbReference type="GO" id="GO:0055070">
    <property type="term" value="P:copper ion homeostasis"/>
    <property type="evidence" value="ECO:0007669"/>
    <property type="project" value="TreeGrafter"/>
</dbReference>
<keyword evidence="4 15" id="KW-0812">Transmembrane</keyword>
<name>A0AA47J089_9LACT</name>